<evidence type="ECO:0000313" key="2">
    <source>
        <dbReference type="EMBL" id="KHN88897.1"/>
    </source>
</evidence>
<keyword evidence="2" id="KW-0695">RNA-directed DNA polymerase</keyword>
<evidence type="ECO:0000313" key="3">
    <source>
        <dbReference type="Proteomes" id="UP000031036"/>
    </source>
</evidence>
<dbReference type="EMBL" id="JPKZ01000161">
    <property type="protein sequence ID" value="KHN88897.1"/>
    <property type="molecule type" value="Genomic_DNA"/>
</dbReference>
<dbReference type="OrthoDB" id="410104at2759"/>
<dbReference type="Proteomes" id="UP000031036">
    <property type="component" value="Unassembled WGS sequence"/>
</dbReference>
<feature type="non-terminal residue" evidence="2">
    <location>
        <position position="179"/>
    </location>
</feature>
<protein>
    <submittedName>
        <fullName evidence="2">Putative RNA-directed DNA polymerase from transposon X-element</fullName>
    </submittedName>
</protein>
<comment type="caution">
    <text evidence="2">The sequence shown here is derived from an EMBL/GenBank/DDBJ whole genome shotgun (WGS) entry which is preliminary data.</text>
</comment>
<reference evidence="2 3" key="1">
    <citation type="submission" date="2014-11" db="EMBL/GenBank/DDBJ databases">
        <title>Genetic blueprint of the zoonotic pathogen Toxocara canis.</title>
        <authorList>
            <person name="Zhu X.-Q."/>
            <person name="Korhonen P.K."/>
            <person name="Cai H."/>
            <person name="Young N.D."/>
            <person name="Nejsum P."/>
            <person name="von Samson-Himmelstjerna G."/>
            <person name="Boag P.R."/>
            <person name="Tan P."/>
            <person name="Li Q."/>
            <person name="Min J."/>
            <person name="Yang Y."/>
            <person name="Wang X."/>
            <person name="Fang X."/>
            <person name="Hall R.S."/>
            <person name="Hofmann A."/>
            <person name="Sternberg P.W."/>
            <person name="Jex A.R."/>
            <person name="Gasser R.B."/>
        </authorList>
    </citation>
    <scope>NUCLEOTIDE SEQUENCE [LARGE SCALE GENOMIC DNA]</scope>
    <source>
        <strain evidence="2">PN_DK_2014</strain>
    </source>
</reference>
<dbReference type="GO" id="GO:0003964">
    <property type="term" value="F:RNA-directed DNA polymerase activity"/>
    <property type="evidence" value="ECO:0007669"/>
    <property type="project" value="UniProtKB-KW"/>
</dbReference>
<dbReference type="STRING" id="6265.A0A0B2W5R7"/>
<dbReference type="PANTHER" id="PTHR47510">
    <property type="entry name" value="REVERSE TRANSCRIPTASE DOMAIN-CONTAINING PROTEIN"/>
    <property type="match status" value="1"/>
</dbReference>
<accession>A0A0B2W5R7</accession>
<dbReference type="AlphaFoldDB" id="A0A0B2W5R7"/>
<dbReference type="OMA" id="NKFAAND"/>
<dbReference type="SUPFAM" id="SSF56672">
    <property type="entry name" value="DNA/RNA polymerases"/>
    <property type="match status" value="1"/>
</dbReference>
<feature type="non-terminal residue" evidence="2">
    <location>
        <position position="1"/>
    </location>
</feature>
<sequence length="179" mass="20481">LPCHNSTSPDGIPYIFLNKTAETISAPLCHLFCRSLPTGSVPAFWKKAIIRPIHKKGSKMKPQNYRPISLTCALSKVMEKLIAYRLKEYFSVNHLFSPLQYGFLNDRSTTAVLLRTLQNWLSHVDQGGCIDCIYFDFRKAFDSVSLPKLFFKLTSCGIRGSLFHWIRDFLSGRSQFVRV</sequence>
<feature type="domain" description="Reverse transcriptase" evidence="1">
    <location>
        <begin position="53"/>
        <end position="173"/>
    </location>
</feature>
<keyword evidence="2" id="KW-0548">Nucleotidyltransferase</keyword>
<organism evidence="2 3">
    <name type="scientific">Toxocara canis</name>
    <name type="common">Canine roundworm</name>
    <dbReference type="NCBI Taxonomy" id="6265"/>
    <lineage>
        <taxon>Eukaryota</taxon>
        <taxon>Metazoa</taxon>
        <taxon>Ecdysozoa</taxon>
        <taxon>Nematoda</taxon>
        <taxon>Chromadorea</taxon>
        <taxon>Rhabditida</taxon>
        <taxon>Spirurina</taxon>
        <taxon>Ascaridomorpha</taxon>
        <taxon>Ascaridoidea</taxon>
        <taxon>Toxocaridae</taxon>
        <taxon>Toxocara</taxon>
    </lineage>
</organism>
<dbReference type="InterPro" id="IPR043502">
    <property type="entry name" value="DNA/RNA_pol_sf"/>
</dbReference>
<name>A0A0B2W5R7_TOXCA</name>
<dbReference type="PANTHER" id="PTHR47510:SF3">
    <property type="entry name" value="ENDO_EXONUCLEASE_PHOSPHATASE DOMAIN-CONTAINING PROTEIN"/>
    <property type="match status" value="1"/>
</dbReference>
<evidence type="ECO:0000259" key="1">
    <source>
        <dbReference type="Pfam" id="PF00078"/>
    </source>
</evidence>
<gene>
    <name evidence="2" type="primary">X-element</name>
    <name evidence="2" type="ORF">Tcan_01234</name>
</gene>
<keyword evidence="2" id="KW-0808">Transferase</keyword>
<dbReference type="InterPro" id="IPR000477">
    <property type="entry name" value="RT_dom"/>
</dbReference>
<proteinExistence type="predicted"/>
<dbReference type="Pfam" id="PF00078">
    <property type="entry name" value="RVT_1"/>
    <property type="match status" value="1"/>
</dbReference>
<keyword evidence="3" id="KW-1185">Reference proteome</keyword>